<dbReference type="InterPro" id="IPR052097">
    <property type="entry name" value="SET-MYND_domain_protein"/>
</dbReference>
<dbReference type="GO" id="GO:0005737">
    <property type="term" value="C:cytoplasm"/>
    <property type="evidence" value="ECO:0007669"/>
    <property type="project" value="TreeGrafter"/>
</dbReference>
<dbReference type="GO" id="GO:0008757">
    <property type="term" value="F:S-adenosylmethionine-dependent methyltransferase activity"/>
    <property type="evidence" value="ECO:0007669"/>
    <property type="project" value="UniProtKB-ARBA"/>
</dbReference>
<evidence type="ECO:0000256" key="2">
    <source>
        <dbReference type="ARBA" id="ARBA00022679"/>
    </source>
</evidence>
<keyword evidence="2" id="KW-0808">Transferase</keyword>
<dbReference type="Pfam" id="PF01753">
    <property type="entry name" value="zf-MYND"/>
    <property type="match status" value="1"/>
</dbReference>
<dbReference type="GO" id="GO:0032259">
    <property type="term" value="P:methylation"/>
    <property type="evidence" value="ECO:0007669"/>
    <property type="project" value="UniProtKB-KW"/>
</dbReference>
<keyword evidence="5 7" id="KW-0863">Zinc-finger</keyword>
<accession>A0A8S1DKY7</accession>
<evidence type="ECO:0000256" key="6">
    <source>
        <dbReference type="ARBA" id="ARBA00022833"/>
    </source>
</evidence>
<dbReference type="InterPro" id="IPR011990">
    <property type="entry name" value="TPR-like_helical_dom_sf"/>
</dbReference>
<evidence type="ECO:0008006" key="12">
    <source>
        <dbReference type="Google" id="ProtNLM"/>
    </source>
</evidence>
<evidence type="ECO:0000256" key="1">
    <source>
        <dbReference type="ARBA" id="ARBA00022603"/>
    </source>
</evidence>
<dbReference type="PROSITE" id="PS01360">
    <property type="entry name" value="ZF_MYND_1"/>
    <property type="match status" value="1"/>
</dbReference>
<dbReference type="PANTHER" id="PTHR46165:SF2">
    <property type="entry name" value="SET AND MYND DOMAIN-CONTAINING PROTEIN 4"/>
    <property type="match status" value="1"/>
</dbReference>
<dbReference type="GO" id="GO:0008270">
    <property type="term" value="F:zinc ion binding"/>
    <property type="evidence" value="ECO:0007669"/>
    <property type="project" value="UniProtKB-KW"/>
</dbReference>
<dbReference type="InterPro" id="IPR001214">
    <property type="entry name" value="SET_dom"/>
</dbReference>
<dbReference type="SUPFAM" id="SSF48452">
    <property type="entry name" value="TPR-like"/>
    <property type="match status" value="1"/>
</dbReference>
<dbReference type="OrthoDB" id="5945798at2759"/>
<evidence type="ECO:0000256" key="3">
    <source>
        <dbReference type="ARBA" id="ARBA00022691"/>
    </source>
</evidence>
<keyword evidence="6" id="KW-0862">Zinc</keyword>
<feature type="domain" description="MYND-type" evidence="9">
    <location>
        <begin position="219"/>
        <end position="258"/>
    </location>
</feature>
<keyword evidence="3" id="KW-0949">S-adenosyl-L-methionine</keyword>
<dbReference type="InterPro" id="IPR046341">
    <property type="entry name" value="SET_dom_sf"/>
</dbReference>
<dbReference type="PROSITE" id="PS50865">
    <property type="entry name" value="ZF_MYND_2"/>
    <property type="match status" value="1"/>
</dbReference>
<evidence type="ECO:0000259" key="8">
    <source>
        <dbReference type="PROSITE" id="PS50280"/>
    </source>
</evidence>
<proteinExistence type="predicted"/>
<dbReference type="Proteomes" id="UP000494165">
    <property type="component" value="Unassembled WGS sequence"/>
</dbReference>
<feature type="domain" description="SET" evidence="8">
    <location>
        <begin position="156"/>
        <end position="431"/>
    </location>
</feature>
<dbReference type="PANTHER" id="PTHR46165">
    <property type="entry name" value="SET AND MYND DOMAIN-CONTAINING PROTEIN 4"/>
    <property type="match status" value="1"/>
</dbReference>
<evidence type="ECO:0000256" key="4">
    <source>
        <dbReference type="ARBA" id="ARBA00022723"/>
    </source>
</evidence>
<dbReference type="AlphaFoldDB" id="A0A8S1DKY7"/>
<dbReference type="Gene3D" id="1.25.40.10">
    <property type="entry name" value="Tetratricopeptide repeat domain"/>
    <property type="match status" value="1"/>
</dbReference>
<keyword evidence="11" id="KW-1185">Reference proteome</keyword>
<dbReference type="GO" id="GO:0008276">
    <property type="term" value="F:protein methyltransferase activity"/>
    <property type="evidence" value="ECO:0007669"/>
    <property type="project" value="UniProtKB-ARBA"/>
</dbReference>
<keyword evidence="1" id="KW-0489">Methyltransferase</keyword>
<dbReference type="Gene3D" id="6.10.140.2220">
    <property type="match status" value="1"/>
</dbReference>
<dbReference type="EMBL" id="CADEPI010000299">
    <property type="protein sequence ID" value="CAB3383199.1"/>
    <property type="molecule type" value="Genomic_DNA"/>
</dbReference>
<dbReference type="Gene3D" id="1.10.220.160">
    <property type="match status" value="1"/>
</dbReference>
<name>A0A8S1DKY7_9INSE</name>
<comment type="caution">
    <text evidence="10">The sequence shown here is derived from an EMBL/GenBank/DDBJ whole genome shotgun (WGS) entry which is preliminary data.</text>
</comment>
<keyword evidence="4" id="KW-0479">Metal-binding</keyword>
<dbReference type="SUPFAM" id="SSF82199">
    <property type="entry name" value="SET domain"/>
    <property type="match status" value="1"/>
</dbReference>
<gene>
    <name evidence="10" type="ORF">CLODIP_2_CD11894</name>
</gene>
<evidence type="ECO:0000256" key="7">
    <source>
        <dbReference type="PROSITE-ProRule" id="PRU00134"/>
    </source>
</evidence>
<dbReference type="GO" id="GO:0008170">
    <property type="term" value="F:N-methyltransferase activity"/>
    <property type="evidence" value="ECO:0007669"/>
    <property type="project" value="UniProtKB-ARBA"/>
</dbReference>
<evidence type="ECO:0000256" key="5">
    <source>
        <dbReference type="ARBA" id="ARBA00022771"/>
    </source>
</evidence>
<evidence type="ECO:0000313" key="10">
    <source>
        <dbReference type="EMBL" id="CAB3383199.1"/>
    </source>
</evidence>
<dbReference type="PROSITE" id="PS50280">
    <property type="entry name" value="SET"/>
    <property type="match status" value="1"/>
</dbReference>
<evidence type="ECO:0000259" key="9">
    <source>
        <dbReference type="PROSITE" id="PS50865"/>
    </source>
</evidence>
<evidence type="ECO:0000313" key="11">
    <source>
        <dbReference type="Proteomes" id="UP000494165"/>
    </source>
</evidence>
<dbReference type="InterPro" id="IPR002893">
    <property type="entry name" value="Znf_MYND"/>
</dbReference>
<dbReference type="Pfam" id="PF00856">
    <property type="entry name" value="SET"/>
    <property type="match status" value="1"/>
</dbReference>
<organism evidence="10 11">
    <name type="scientific">Cloeon dipterum</name>
    <dbReference type="NCBI Taxonomy" id="197152"/>
    <lineage>
        <taxon>Eukaryota</taxon>
        <taxon>Metazoa</taxon>
        <taxon>Ecdysozoa</taxon>
        <taxon>Arthropoda</taxon>
        <taxon>Hexapoda</taxon>
        <taxon>Insecta</taxon>
        <taxon>Pterygota</taxon>
        <taxon>Palaeoptera</taxon>
        <taxon>Ephemeroptera</taxon>
        <taxon>Pisciforma</taxon>
        <taxon>Baetidae</taxon>
        <taxon>Cloeon</taxon>
    </lineage>
</organism>
<dbReference type="Gene3D" id="2.170.270.10">
    <property type="entry name" value="SET domain"/>
    <property type="match status" value="1"/>
</dbReference>
<dbReference type="GO" id="GO:0042826">
    <property type="term" value="F:histone deacetylase binding"/>
    <property type="evidence" value="ECO:0007669"/>
    <property type="project" value="TreeGrafter"/>
</dbReference>
<protein>
    <recommendedName>
        <fullName evidence="12">MYND-type domain-containing protein</fullName>
    </recommendedName>
</protein>
<dbReference type="GO" id="GO:0005634">
    <property type="term" value="C:nucleus"/>
    <property type="evidence" value="ECO:0007669"/>
    <property type="project" value="TreeGrafter"/>
</dbReference>
<reference evidence="10 11" key="1">
    <citation type="submission" date="2020-04" db="EMBL/GenBank/DDBJ databases">
        <authorList>
            <person name="Alioto T."/>
            <person name="Alioto T."/>
            <person name="Gomez Garrido J."/>
        </authorList>
    </citation>
    <scope>NUCLEOTIDE SEQUENCE [LARGE SCALE GENOMIC DNA]</scope>
</reference>
<sequence>MERLLEKLAALHLDKVTSWAPISLEMDPEKLRMLGNDCFARHDYFKAISCFTKSLARSPAGSRLRGLAYANRSAVLLCLGHYKESLADVQTAFANDYPKEMVKKLHLRMAVCKKMMGMTKEAEEDFRKAFTDTPKASIEDHKPALPVVRVEYVDPPKLSYGKSAVDPLISSALLIVKEDGALVAKRNIEIGDVLLVEPPLVFFSSNCCDSFGESNWIYCSECFKMCLNLMPCSSCSWDLYCSDKCSKLAWDKYHSSYCVAKKEVLEKLYELGHTITIPMIALPLFSLISTVGLKNCIISSDKPEQSLTVLFNARKTTTYELPFAQIVIGLIADSFQLGGKIKQKFIVFMKRALAGIIARTEYVNHSAVAFVNNSDEMSFGREQVGWGVYPRTADIANSCKPNVFASFYQKTLVLRATRPIEEGEELSKSSFGKFSFCPAGEQKMRKSVTVDCNCDSCVNNMKLYEDLSAHLNRLGFDQFQCQHHLQHKVDLAYSLDRFHPVSSLTTENYKKCVEIFLKHGEEKRDGLDLKTVEFFEQYFSFLSIKLGVGKQVKRPYYMIPH</sequence>